<dbReference type="AlphaFoldDB" id="A0A645IL95"/>
<sequence>MDLVVGVDMTTAYLELVDLNHHMRVLETVLPRIKRQDAIVVFG</sequence>
<protein>
    <submittedName>
        <fullName evidence="1">Uncharacterized protein</fullName>
    </submittedName>
</protein>
<reference evidence="1" key="1">
    <citation type="submission" date="2019-08" db="EMBL/GenBank/DDBJ databases">
        <authorList>
            <person name="Kucharzyk K."/>
            <person name="Murdoch R.W."/>
            <person name="Higgins S."/>
            <person name="Loffler F."/>
        </authorList>
    </citation>
    <scope>NUCLEOTIDE SEQUENCE</scope>
</reference>
<organism evidence="1">
    <name type="scientific">bioreactor metagenome</name>
    <dbReference type="NCBI Taxonomy" id="1076179"/>
    <lineage>
        <taxon>unclassified sequences</taxon>
        <taxon>metagenomes</taxon>
        <taxon>ecological metagenomes</taxon>
    </lineage>
</organism>
<dbReference type="Gene3D" id="3.30.2400.30">
    <property type="match status" value="1"/>
</dbReference>
<evidence type="ECO:0000313" key="1">
    <source>
        <dbReference type="EMBL" id="MPN51239.1"/>
    </source>
</evidence>
<dbReference type="EMBL" id="VSSQ01116147">
    <property type="protein sequence ID" value="MPN51239.1"/>
    <property type="molecule type" value="Genomic_DNA"/>
</dbReference>
<name>A0A645IL95_9ZZZZ</name>
<gene>
    <name evidence="1" type="ORF">SDC9_198881</name>
</gene>
<accession>A0A645IL95</accession>
<proteinExistence type="predicted"/>
<comment type="caution">
    <text evidence="1">The sequence shown here is derived from an EMBL/GenBank/DDBJ whole genome shotgun (WGS) entry which is preliminary data.</text>
</comment>